<dbReference type="RefSeq" id="WP_150442294.1">
    <property type="nucleotide sequence ID" value="NZ_VYKL01000040.1"/>
</dbReference>
<dbReference type="InterPro" id="IPR012452">
    <property type="entry name" value="DUF1657"/>
</dbReference>
<evidence type="ECO:0000259" key="8">
    <source>
        <dbReference type="Pfam" id="PF04239"/>
    </source>
</evidence>
<feature type="domain" description="YetF-like N-terminal transmembrane" evidence="9">
    <location>
        <begin position="7"/>
        <end position="76"/>
    </location>
</feature>
<gene>
    <name evidence="10" type="ORF">F4V44_22680</name>
</gene>
<organism evidence="10 11">
    <name type="scientific">Niallia endozanthoxylica</name>
    <dbReference type="NCBI Taxonomy" id="2036016"/>
    <lineage>
        <taxon>Bacteria</taxon>
        <taxon>Bacillati</taxon>
        <taxon>Bacillota</taxon>
        <taxon>Bacilli</taxon>
        <taxon>Bacillales</taxon>
        <taxon>Bacillaceae</taxon>
        <taxon>Niallia</taxon>
    </lineage>
</organism>
<evidence type="ECO:0000256" key="2">
    <source>
        <dbReference type="ARBA" id="ARBA00006448"/>
    </source>
</evidence>
<comment type="subcellular location">
    <subcellularLocation>
        <location evidence="1">Cell membrane</location>
        <topology evidence="1">Multi-pass membrane protein</topology>
    </subcellularLocation>
</comment>
<dbReference type="Gene3D" id="3.30.240.20">
    <property type="entry name" value="bsu07140 like domains"/>
    <property type="match status" value="2"/>
</dbReference>
<comment type="caution">
    <text evidence="10">The sequence shown here is derived from an EMBL/GenBank/DDBJ whole genome shotgun (WGS) entry which is preliminary data.</text>
</comment>
<evidence type="ECO:0000256" key="6">
    <source>
        <dbReference type="ARBA" id="ARBA00023136"/>
    </source>
</evidence>
<dbReference type="OrthoDB" id="9778331at2"/>
<evidence type="ECO:0000313" key="10">
    <source>
        <dbReference type="EMBL" id="KAA9015741.1"/>
    </source>
</evidence>
<feature type="transmembrane region" description="Helical" evidence="7">
    <location>
        <begin position="6"/>
        <end position="26"/>
    </location>
</feature>
<protein>
    <submittedName>
        <fullName evidence="10">DUF421 domain-containing protein</fullName>
    </submittedName>
</protein>
<evidence type="ECO:0000256" key="7">
    <source>
        <dbReference type="SAM" id="Phobius"/>
    </source>
</evidence>
<accession>A0A5J5H5C1</accession>
<keyword evidence="11" id="KW-1185">Reference proteome</keyword>
<dbReference type="GO" id="GO:0005886">
    <property type="term" value="C:plasma membrane"/>
    <property type="evidence" value="ECO:0007669"/>
    <property type="project" value="UniProtKB-SubCell"/>
</dbReference>
<dbReference type="InterPro" id="IPR007353">
    <property type="entry name" value="DUF421"/>
</dbReference>
<feature type="transmembrane region" description="Helical" evidence="7">
    <location>
        <begin position="59"/>
        <end position="81"/>
    </location>
</feature>
<sequence length="292" mass="32881">MPEFIVIIGRSILSFLILFVLARILGKKQISQLTFFDYVVGIAIGDMASTISIDPSMHFLDGVIGLVVYTALSLLFIYGALKSFKIRELVESSPSILVKNGKIMEESLAKHKLTYDDLLNGLRVQGAFSLSEVELAILETDGQISVMKKPQFQSLTPNDIGLKVSEDHAPSLIIVDGLFMERRLHYLGYSTKWFLDQIKKQGAKEIKDIFLAQVNSDGTVYVDLYKDDQKTQQENHKPQISAQLRRVQADLESVANQTNDRNAKQMYYNQSMELQNVINRINPYLKEIGAGT</sequence>
<evidence type="ECO:0000313" key="11">
    <source>
        <dbReference type="Proteomes" id="UP000326671"/>
    </source>
</evidence>
<comment type="similarity">
    <text evidence="2">Belongs to the UPF0702 family.</text>
</comment>
<reference evidence="10 11" key="1">
    <citation type="submission" date="2019-09" db="EMBL/GenBank/DDBJ databases">
        <title>Whole genome sequences of isolates from the Mars Exploration Rovers.</title>
        <authorList>
            <person name="Seuylemezian A."/>
            <person name="Vaishampayan P."/>
        </authorList>
    </citation>
    <scope>NUCLEOTIDE SEQUENCE [LARGE SCALE GENOMIC DNA]</scope>
    <source>
        <strain evidence="10 11">MER_TA_151</strain>
    </source>
</reference>
<dbReference type="InterPro" id="IPR048454">
    <property type="entry name" value="YetF_N"/>
</dbReference>
<dbReference type="InterPro" id="IPR023090">
    <property type="entry name" value="UPF0702_alpha/beta_dom_sf"/>
</dbReference>
<feature type="domain" description="YetF C-terminal" evidence="8">
    <location>
        <begin position="82"/>
        <end position="215"/>
    </location>
</feature>
<evidence type="ECO:0000256" key="1">
    <source>
        <dbReference type="ARBA" id="ARBA00004651"/>
    </source>
</evidence>
<dbReference type="AlphaFoldDB" id="A0A5J5H5C1"/>
<keyword evidence="4 7" id="KW-0812">Transmembrane</keyword>
<dbReference type="Pfam" id="PF20730">
    <property type="entry name" value="YetF_N"/>
    <property type="match status" value="1"/>
</dbReference>
<evidence type="ECO:0000256" key="4">
    <source>
        <dbReference type="ARBA" id="ARBA00022692"/>
    </source>
</evidence>
<dbReference type="Pfam" id="PF04239">
    <property type="entry name" value="DUF421"/>
    <property type="match status" value="1"/>
</dbReference>
<dbReference type="EMBL" id="VYKL01000040">
    <property type="protein sequence ID" value="KAA9015741.1"/>
    <property type="molecule type" value="Genomic_DNA"/>
</dbReference>
<dbReference type="PANTHER" id="PTHR34582:SF7">
    <property type="entry name" value="UPF0702 TRANSMEMBRANE PROTEIN YDFS"/>
    <property type="match status" value="1"/>
</dbReference>
<evidence type="ECO:0000256" key="5">
    <source>
        <dbReference type="ARBA" id="ARBA00022989"/>
    </source>
</evidence>
<feature type="transmembrane region" description="Helical" evidence="7">
    <location>
        <begin position="33"/>
        <end position="53"/>
    </location>
</feature>
<dbReference type="PANTHER" id="PTHR34582">
    <property type="entry name" value="UPF0702 TRANSMEMBRANE PROTEIN YCAP"/>
    <property type="match status" value="1"/>
</dbReference>
<name>A0A5J5H5C1_9BACI</name>
<dbReference type="Proteomes" id="UP000326671">
    <property type="component" value="Unassembled WGS sequence"/>
</dbReference>
<evidence type="ECO:0000256" key="3">
    <source>
        <dbReference type="ARBA" id="ARBA00022475"/>
    </source>
</evidence>
<keyword evidence="6 7" id="KW-0472">Membrane</keyword>
<keyword evidence="3" id="KW-1003">Cell membrane</keyword>
<keyword evidence="5 7" id="KW-1133">Transmembrane helix</keyword>
<proteinExistence type="inferred from homology"/>
<evidence type="ECO:0000259" key="9">
    <source>
        <dbReference type="Pfam" id="PF20730"/>
    </source>
</evidence>
<dbReference type="Pfam" id="PF07870">
    <property type="entry name" value="DUF1657"/>
    <property type="match status" value="1"/>
</dbReference>